<evidence type="ECO:0000256" key="2">
    <source>
        <dbReference type="ARBA" id="ARBA00022723"/>
    </source>
</evidence>
<evidence type="ECO:0000256" key="1">
    <source>
        <dbReference type="ARBA" id="ARBA00001946"/>
    </source>
</evidence>
<dbReference type="InterPro" id="IPR013341">
    <property type="entry name" value="Mandelate_racemase_N_dom"/>
</dbReference>
<dbReference type="AlphaFoldDB" id="A0A382QCT3"/>
<feature type="domain" description="Mandelate racemase/muconate lactonizing enzyme C-terminal" evidence="4">
    <location>
        <begin position="152"/>
        <end position="237"/>
    </location>
</feature>
<dbReference type="SMART" id="SM00922">
    <property type="entry name" value="MR_MLE"/>
    <property type="match status" value="1"/>
</dbReference>
<dbReference type="InterPro" id="IPR046945">
    <property type="entry name" value="RHMD-like"/>
</dbReference>
<protein>
    <recommendedName>
        <fullName evidence="4">Mandelate racemase/muconate lactonizing enzyme C-terminal domain-containing protein</fullName>
    </recommendedName>
</protein>
<accession>A0A382QCT3</accession>
<dbReference type="Pfam" id="PF13378">
    <property type="entry name" value="MR_MLE_C"/>
    <property type="match status" value="1"/>
</dbReference>
<sequence length="238" mass="26337">MSTDTQTIETARSYLLRVPVPHLRVDSQSTLESWDVLAVELVSASGLSGWGYQCGFGAAMAALKHFIDGAILPELTGRDASCHRQWWSELYLQRHHTGLNGPAIQGVSSPEVAAWDLMARAADVPLWMLLGGRCRDRILCYDTNGGWLGYALDELLENVKRSVDEGFRGVKVKIGSADFAEDLRRLEAVRTALGDDIMIATDVNNRWDLQTALQCAPALADFDVAWLEEPLYPFDVRG</sequence>
<dbReference type="GO" id="GO:0000287">
    <property type="term" value="F:magnesium ion binding"/>
    <property type="evidence" value="ECO:0007669"/>
    <property type="project" value="TreeGrafter"/>
</dbReference>
<dbReference type="SUPFAM" id="SSF54826">
    <property type="entry name" value="Enolase N-terminal domain-like"/>
    <property type="match status" value="1"/>
</dbReference>
<reference evidence="5" key="1">
    <citation type="submission" date="2018-05" db="EMBL/GenBank/DDBJ databases">
        <authorList>
            <person name="Lanie J.A."/>
            <person name="Ng W.-L."/>
            <person name="Kazmierczak K.M."/>
            <person name="Andrzejewski T.M."/>
            <person name="Davidsen T.M."/>
            <person name="Wayne K.J."/>
            <person name="Tettelin H."/>
            <person name="Glass J.I."/>
            <person name="Rusch D."/>
            <person name="Podicherti R."/>
            <person name="Tsui H.-C.T."/>
            <person name="Winkler M.E."/>
        </authorList>
    </citation>
    <scope>NUCLEOTIDE SEQUENCE</scope>
</reference>
<dbReference type="SUPFAM" id="SSF51604">
    <property type="entry name" value="Enolase C-terminal domain-like"/>
    <property type="match status" value="1"/>
</dbReference>
<dbReference type="PANTHER" id="PTHR13794">
    <property type="entry name" value="ENOLASE SUPERFAMILY, MANDELATE RACEMASE"/>
    <property type="match status" value="1"/>
</dbReference>
<evidence type="ECO:0000259" key="4">
    <source>
        <dbReference type="SMART" id="SM00922"/>
    </source>
</evidence>
<dbReference type="InterPro" id="IPR029017">
    <property type="entry name" value="Enolase-like_N"/>
</dbReference>
<keyword evidence="3" id="KW-0460">Magnesium</keyword>
<dbReference type="PROSITE" id="PS00909">
    <property type="entry name" value="MR_MLE_2"/>
    <property type="match status" value="1"/>
</dbReference>
<dbReference type="InterPro" id="IPR013342">
    <property type="entry name" value="Mandelate_racemase_C"/>
</dbReference>
<feature type="non-terminal residue" evidence="5">
    <location>
        <position position="238"/>
    </location>
</feature>
<proteinExistence type="predicted"/>
<dbReference type="Pfam" id="PF02746">
    <property type="entry name" value="MR_MLE_N"/>
    <property type="match status" value="1"/>
</dbReference>
<comment type="cofactor">
    <cofactor evidence="1">
        <name>Mg(2+)</name>
        <dbReference type="ChEBI" id="CHEBI:18420"/>
    </cofactor>
</comment>
<dbReference type="Gene3D" id="3.30.390.10">
    <property type="entry name" value="Enolase-like, N-terminal domain"/>
    <property type="match status" value="1"/>
</dbReference>
<organism evidence="5">
    <name type="scientific">marine metagenome</name>
    <dbReference type="NCBI Taxonomy" id="408172"/>
    <lineage>
        <taxon>unclassified sequences</taxon>
        <taxon>metagenomes</taxon>
        <taxon>ecological metagenomes</taxon>
    </lineage>
</organism>
<dbReference type="EMBL" id="UINC01112837">
    <property type="protein sequence ID" value="SVC82051.1"/>
    <property type="molecule type" value="Genomic_DNA"/>
</dbReference>
<dbReference type="GO" id="GO:0016052">
    <property type="term" value="P:carbohydrate catabolic process"/>
    <property type="evidence" value="ECO:0007669"/>
    <property type="project" value="TreeGrafter"/>
</dbReference>
<dbReference type="InterPro" id="IPR036849">
    <property type="entry name" value="Enolase-like_C_sf"/>
</dbReference>
<dbReference type="PANTHER" id="PTHR13794:SF58">
    <property type="entry name" value="MITOCHONDRIAL ENOLASE SUPERFAMILY MEMBER 1"/>
    <property type="match status" value="1"/>
</dbReference>
<gene>
    <name evidence="5" type="ORF">METZ01_LOCUS334905</name>
</gene>
<dbReference type="CDD" id="cd03316">
    <property type="entry name" value="MR_like"/>
    <property type="match status" value="1"/>
</dbReference>
<dbReference type="Gene3D" id="3.20.20.120">
    <property type="entry name" value="Enolase-like C-terminal domain"/>
    <property type="match status" value="1"/>
</dbReference>
<name>A0A382QCT3_9ZZZZ</name>
<dbReference type="InterPro" id="IPR018110">
    <property type="entry name" value="Mandel_Rmase/mucon_lact_enz_CS"/>
</dbReference>
<dbReference type="GO" id="GO:0009063">
    <property type="term" value="P:amino acid catabolic process"/>
    <property type="evidence" value="ECO:0007669"/>
    <property type="project" value="InterPro"/>
</dbReference>
<evidence type="ECO:0000313" key="5">
    <source>
        <dbReference type="EMBL" id="SVC82051.1"/>
    </source>
</evidence>
<dbReference type="GO" id="GO:0016836">
    <property type="term" value="F:hydro-lyase activity"/>
    <property type="evidence" value="ECO:0007669"/>
    <property type="project" value="TreeGrafter"/>
</dbReference>
<dbReference type="InterPro" id="IPR029065">
    <property type="entry name" value="Enolase_C-like"/>
</dbReference>
<keyword evidence="2" id="KW-0479">Metal-binding</keyword>
<evidence type="ECO:0000256" key="3">
    <source>
        <dbReference type="ARBA" id="ARBA00022842"/>
    </source>
</evidence>